<accession>A0A9W7DG57</accession>
<evidence type="ECO:0000256" key="3">
    <source>
        <dbReference type="ARBA" id="ARBA00011524"/>
    </source>
</evidence>
<dbReference type="SUPFAM" id="SSF48452">
    <property type="entry name" value="TPR-like"/>
    <property type="match status" value="3"/>
</dbReference>
<keyword evidence="17" id="KW-1185">Reference proteome</keyword>
<dbReference type="GO" id="GO:0000349">
    <property type="term" value="P:generation of catalytic spliceosome for first transesterification step"/>
    <property type="evidence" value="ECO:0007669"/>
    <property type="project" value="TreeGrafter"/>
</dbReference>
<comment type="caution">
    <text evidence="16">The sequence shown here is derived from an EMBL/GenBank/DDBJ whole genome shotgun (WGS) entry which is preliminary data.</text>
</comment>
<evidence type="ECO:0000256" key="10">
    <source>
        <dbReference type="ARBA" id="ARBA00039472"/>
    </source>
</evidence>
<dbReference type="AlphaFoldDB" id="A0A9W7DG57"/>
<feature type="compositionally biased region" description="Acidic residues" evidence="12">
    <location>
        <begin position="856"/>
        <end position="871"/>
    </location>
</feature>
<reference evidence="16" key="1">
    <citation type="submission" date="2023-04" db="EMBL/GenBank/DDBJ databases">
        <title>Ambrosiozyma monospora NBRC 1965.</title>
        <authorList>
            <person name="Ichikawa N."/>
            <person name="Sato H."/>
            <person name="Tonouchi N."/>
        </authorList>
    </citation>
    <scope>NUCLEOTIDE SEQUENCE</scope>
    <source>
        <strain evidence="16">NBRC 1965</strain>
    </source>
</reference>
<evidence type="ECO:0000259" key="14">
    <source>
        <dbReference type="Pfam" id="PF23231"/>
    </source>
</evidence>
<dbReference type="OrthoDB" id="10067343at2759"/>
<keyword evidence="4" id="KW-0507">mRNA processing</keyword>
<keyword evidence="7" id="KW-0508">mRNA splicing</keyword>
<dbReference type="InterPro" id="IPR011990">
    <property type="entry name" value="TPR-like_helical_dom_sf"/>
</dbReference>
<dbReference type="Proteomes" id="UP001165063">
    <property type="component" value="Unassembled WGS sequence"/>
</dbReference>
<evidence type="ECO:0000259" key="13">
    <source>
        <dbReference type="Pfam" id="PF23220"/>
    </source>
</evidence>
<proteinExistence type="inferred from homology"/>
<dbReference type="GO" id="GO:0000974">
    <property type="term" value="C:Prp19 complex"/>
    <property type="evidence" value="ECO:0007669"/>
    <property type="project" value="TreeGrafter"/>
</dbReference>
<feature type="domain" description="Pre-mRNA-splicing factor Syf1/CRNKL1-like C-terminal HAT-repeats" evidence="14">
    <location>
        <begin position="443"/>
        <end position="810"/>
    </location>
</feature>
<evidence type="ECO:0000256" key="4">
    <source>
        <dbReference type="ARBA" id="ARBA00022664"/>
    </source>
</evidence>
<evidence type="ECO:0000256" key="8">
    <source>
        <dbReference type="ARBA" id="ARBA00023242"/>
    </source>
</evidence>
<comment type="subunit">
    <text evidence="3">Associated with the spliceosome.</text>
</comment>
<dbReference type="InterPro" id="IPR055430">
    <property type="entry name" value="HAT_Syf1_CNRKL1_C"/>
</dbReference>
<keyword evidence="5" id="KW-0747">Spliceosome</keyword>
<dbReference type="GO" id="GO:0071014">
    <property type="term" value="C:post-mRNA release spliceosomal complex"/>
    <property type="evidence" value="ECO:0007669"/>
    <property type="project" value="TreeGrafter"/>
</dbReference>
<evidence type="ECO:0000256" key="5">
    <source>
        <dbReference type="ARBA" id="ARBA00022728"/>
    </source>
</evidence>
<dbReference type="FunFam" id="1.25.40.10:FF:000137">
    <property type="entry name" value="Pre-mRNA-splicing factor syf1"/>
    <property type="match status" value="1"/>
</dbReference>
<comment type="similarity">
    <text evidence="2">Belongs to the crooked-neck family.</text>
</comment>
<dbReference type="PANTHER" id="PTHR11246">
    <property type="entry name" value="PRE-MRNA SPLICING FACTOR"/>
    <property type="match status" value="1"/>
</dbReference>
<evidence type="ECO:0000256" key="7">
    <source>
        <dbReference type="ARBA" id="ARBA00023187"/>
    </source>
</evidence>
<dbReference type="InterPro" id="IPR045075">
    <property type="entry name" value="Syf1-like"/>
</dbReference>
<feature type="domain" description="Pre-mRNA-splicing factor SYF1 central HAT repeats" evidence="13">
    <location>
        <begin position="210"/>
        <end position="413"/>
    </location>
</feature>
<dbReference type="Gene3D" id="1.25.40.10">
    <property type="entry name" value="Tetratricopeptide repeat domain"/>
    <property type="match status" value="4"/>
</dbReference>
<feature type="region of interest" description="Disordered" evidence="12">
    <location>
        <begin position="847"/>
        <end position="871"/>
    </location>
</feature>
<dbReference type="GO" id="GO:0071007">
    <property type="term" value="C:U2-type catalytic step 2 spliceosome"/>
    <property type="evidence" value="ECO:0007669"/>
    <property type="project" value="TreeGrafter"/>
</dbReference>
<dbReference type="Pfam" id="PF23220">
    <property type="entry name" value="HAT_Syf1_M"/>
    <property type="match status" value="1"/>
</dbReference>
<evidence type="ECO:0000256" key="2">
    <source>
        <dbReference type="ARBA" id="ARBA00008644"/>
    </source>
</evidence>
<comment type="subcellular location">
    <subcellularLocation>
        <location evidence="1">Nucleus</location>
    </subcellularLocation>
</comment>
<dbReference type="Pfam" id="PF23233">
    <property type="entry name" value="HAT_Syf1_CNRKL1_N"/>
    <property type="match status" value="1"/>
</dbReference>
<feature type="domain" description="Pre-mRNA-splicing factor Syf1-like N-terminal HAT-repeats" evidence="15">
    <location>
        <begin position="12"/>
        <end position="176"/>
    </location>
</feature>
<keyword evidence="6" id="KW-0677">Repeat</keyword>
<name>A0A9W7DG57_AMBMO</name>
<protein>
    <recommendedName>
        <fullName evidence="10">Pre-mRNA-splicing factor SYF1</fullName>
    </recommendedName>
    <alternativeName>
        <fullName evidence="11">Pre-mRNA-splicing factor syf1</fullName>
    </alternativeName>
</protein>
<evidence type="ECO:0000256" key="9">
    <source>
        <dbReference type="ARBA" id="ARBA00037272"/>
    </source>
</evidence>
<evidence type="ECO:0000256" key="12">
    <source>
        <dbReference type="SAM" id="MobiDB-lite"/>
    </source>
</evidence>
<evidence type="ECO:0000259" key="15">
    <source>
        <dbReference type="Pfam" id="PF23233"/>
    </source>
</evidence>
<keyword evidence="8" id="KW-0539">Nucleus</keyword>
<evidence type="ECO:0000256" key="6">
    <source>
        <dbReference type="ARBA" id="ARBA00022737"/>
    </source>
</evidence>
<dbReference type="InterPro" id="IPR055433">
    <property type="entry name" value="HAT_Syf1-like_N"/>
</dbReference>
<comment type="function">
    <text evidence="9">Involved in pre-mRNA splicing and cell cycle progression.</text>
</comment>
<dbReference type="EMBL" id="BSXU01001348">
    <property type="protein sequence ID" value="GMG26476.1"/>
    <property type="molecule type" value="Genomic_DNA"/>
</dbReference>
<dbReference type="InterPro" id="IPR056350">
    <property type="entry name" value="HAT_Syf1_central"/>
</dbReference>
<dbReference type="InterPro" id="IPR003107">
    <property type="entry name" value="HAT"/>
</dbReference>
<evidence type="ECO:0000313" key="17">
    <source>
        <dbReference type="Proteomes" id="UP001165063"/>
    </source>
</evidence>
<gene>
    <name evidence="16" type="ORF">Amon01_000327900</name>
</gene>
<evidence type="ECO:0000313" key="16">
    <source>
        <dbReference type="EMBL" id="GMG26476.1"/>
    </source>
</evidence>
<dbReference type="SMART" id="SM00386">
    <property type="entry name" value="HAT"/>
    <property type="match status" value="7"/>
</dbReference>
<sequence>MVTSKLNYIQDEDMTYEEALLKNPSNLETWEEYIDFKHGNMKTPKDKQSLLALLHRLVVQIPKSYKLWMLLFNTSIDILNDRGDAKSKQDVHQVVELFQLGLPTLSKFPYAWAKFYEFLLDNINYVDVSFIRKEFDHGLKELTVVQHFIVWLWYLKFADLVGGRTRFWIYYRFFEFKLKLDTFEFVGSNSEEAKSLQQTGFEDILQVLSECLSSSSQLEQFDSVFDQILKNPQFLLKMSQPELDFYVQYVDTLIRLGTLESLEDKTVVDQKMVKFTNDVILKFPDQMGKFQVKLALYWIKRKLFVKAIDVFESGIKKCVTLKDFTMIFDTYSEFQFSRISKLSDKLDKLESKGKQDDPKAEELNSEITILFAKYEHLLNQRAFMSNDVLLRQNPNNVQEWLNRIKLFKVKGEENEQQLDDKQLEKILDCYVSAIKTINPQKIPVSDIGLLSKLWIEYAGIYGKHEDIETARSIYNTATKVPFRDIEELINIWISWTEFELDHDDFDHALVVISKSVEIPNLAKTQRIDFRDTELSPQLRIHKSIKLWSMYLDLVESSGDIAETSKVYDQVLDLKIASALTFLNYATFLQENEHYEASFKVFEKGVSAFKYPIAFEIWSSYLQSIVELKQKLDIKIERIRDLFDDALVDCPSEFLKAIILMYGDFEDKQGSKLRSLKIYKDAIPKLSSNVEKLDLYKILILQTTELKGLEATRDIYQDAIESLPVKTHGFIEYVIMGFVNTELKLGELVRCREVLRYGGDLVVKSCKNQKDKELFWDCWKKFELENGDEESYKSMLRYKRHLENVYKSNDVLTVGDDGAEKGKPAPEGFVASSEGPKITTYTIGVEKEGDNGKMDVDENENDDQIDLDIDDM</sequence>
<evidence type="ECO:0000256" key="1">
    <source>
        <dbReference type="ARBA" id="ARBA00004123"/>
    </source>
</evidence>
<organism evidence="16 17">
    <name type="scientific">Ambrosiozyma monospora</name>
    <name type="common">Yeast</name>
    <name type="synonym">Endomycopsis monosporus</name>
    <dbReference type="NCBI Taxonomy" id="43982"/>
    <lineage>
        <taxon>Eukaryota</taxon>
        <taxon>Fungi</taxon>
        <taxon>Dikarya</taxon>
        <taxon>Ascomycota</taxon>
        <taxon>Saccharomycotina</taxon>
        <taxon>Pichiomycetes</taxon>
        <taxon>Pichiales</taxon>
        <taxon>Pichiaceae</taxon>
        <taxon>Ambrosiozyma</taxon>
    </lineage>
</organism>
<dbReference type="Pfam" id="PF23231">
    <property type="entry name" value="HAT_Syf1_CNRKL1_C"/>
    <property type="match status" value="1"/>
</dbReference>
<dbReference type="PANTHER" id="PTHR11246:SF5">
    <property type="entry name" value="PRE-MRNA-SPLICING FACTOR SYF1"/>
    <property type="match status" value="1"/>
</dbReference>
<evidence type="ECO:0000256" key="11">
    <source>
        <dbReference type="ARBA" id="ARBA00067212"/>
    </source>
</evidence>